<dbReference type="SMART" id="SM00220">
    <property type="entry name" value="S_TKc"/>
    <property type="match status" value="1"/>
</dbReference>
<dbReference type="GO" id="GO:0005524">
    <property type="term" value="F:ATP binding"/>
    <property type="evidence" value="ECO:0007669"/>
    <property type="project" value="UniProtKB-KW"/>
</dbReference>
<dbReference type="AlphaFoldDB" id="A0A517R5N5"/>
<feature type="compositionally biased region" description="Basic and acidic residues" evidence="6">
    <location>
        <begin position="286"/>
        <end position="297"/>
    </location>
</feature>
<evidence type="ECO:0000256" key="3">
    <source>
        <dbReference type="ARBA" id="ARBA00022741"/>
    </source>
</evidence>
<gene>
    <name evidence="8" type="primary">prkC_13</name>
    <name evidence="8" type="ORF">Pan189_35460</name>
</gene>
<evidence type="ECO:0000256" key="5">
    <source>
        <dbReference type="ARBA" id="ARBA00022840"/>
    </source>
</evidence>
<dbReference type="RefSeq" id="WP_145365307.1">
    <property type="nucleotide sequence ID" value="NZ_CP036268.1"/>
</dbReference>
<dbReference type="KEGG" id="svp:Pan189_35460"/>
<sequence>MAESESLTKIDDYDVVGQLAKSAVSELYEVREGTKTYVIKRLTTEAAKKSDVVAMLKQEVKVSQSMEHPNLVRAHKFVKTKEHVYAVMDLFRAPSLKIAVQGDVLELHPRFDRLCEQLFPALGYVHSKGWIHNDIKPDNILFSKAGELRLVDFSLAMKKASGVGALFAGKLKAIRGTRTYIAPETIRKEYPNPQTDIYSLGVLLYELLTGQVPFTADNPNELLKKHLASAPPMASQFNSNVTGDVDRYLVKMMAKKRDHRPRDMDEVASEFRSMKVFLQDPTELIAERDKKDAKDAEGGENLGVRLDSRTDAARGGKNAPPSARAKSKPKPRPVPPPAAPPTPPAVASQPPAPAPAQPTAPPPAAPPQAAPAAQQQQPAPAPPVAPAASAQPPAAPPAPQSPPAQQSAPPPQSPPQPQTQSKPAAEQPSHTVHIPGQGHVSPGRGQIPQEVHPSRGEEAEEDLPVMDELPEVL</sequence>
<evidence type="ECO:0000259" key="7">
    <source>
        <dbReference type="PROSITE" id="PS50011"/>
    </source>
</evidence>
<dbReference type="Gene3D" id="3.30.200.20">
    <property type="entry name" value="Phosphorylase Kinase, domain 1"/>
    <property type="match status" value="1"/>
</dbReference>
<keyword evidence="3" id="KW-0547">Nucleotide-binding</keyword>
<dbReference type="Pfam" id="PF00069">
    <property type="entry name" value="Pkinase"/>
    <property type="match status" value="1"/>
</dbReference>
<evidence type="ECO:0000313" key="9">
    <source>
        <dbReference type="Proteomes" id="UP000317318"/>
    </source>
</evidence>
<keyword evidence="2 8" id="KW-0808">Transferase</keyword>
<dbReference type="InterPro" id="IPR011009">
    <property type="entry name" value="Kinase-like_dom_sf"/>
</dbReference>
<evidence type="ECO:0000313" key="8">
    <source>
        <dbReference type="EMBL" id="QDT39143.1"/>
    </source>
</evidence>
<feature type="compositionally biased region" description="Pro residues" evidence="6">
    <location>
        <begin position="393"/>
        <end position="417"/>
    </location>
</feature>
<evidence type="ECO:0000256" key="2">
    <source>
        <dbReference type="ARBA" id="ARBA00022679"/>
    </source>
</evidence>
<keyword evidence="1" id="KW-0723">Serine/threonine-protein kinase</keyword>
<feature type="domain" description="Protein kinase" evidence="7">
    <location>
        <begin position="13"/>
        <end position="278"/>
    </location>
</feature>
<reference evidence="8 9" key="1">
    <citation type="submission" date="2019-02" db="EMBL/GenBank/DDBJ databases">
        <title>Deep-cultivation of Planctomycetes and their phenomic and genomic characterization uncovers novel biology.</title>
        <authorList>
            <person name="Wiegand S."/>
            <person name="Jogler M."/>
            <person name="Boedeker C."/>
            <person name="Pinto D."/>
            <person name="Vollmers J."/>
            <person name="Rivas-Marin E."/>
            <person name="Kohn T."/>
            <person name="Peeters S.H."/>
            <person name="Heuer A."/>
            <person name="Rast P."/>
            <person name="Oberbeckmann S."/>
            <person name="Bunk B."/>
            <person name="Jeske O."/>
            <person name="Meyerdierks A."/>
            <person name="Storesund J.E."/>
            <person name="Kallscheuer N."/>
            <person name="Luecker S."/>
            <person name="Lage O.M."/>
            <person name="Pohl T."/>
            <person name="Merkel B.J."/>
            <person name="Hornburger P."/>
            <person name="Mueller R.-W."/>
            <person name="Bruemmer F."/>
            <person name="Labrenz M."/>
            <person name="Spormann A.M."/>
            <person name="Op den Camp H."/>
            <person name="Overmann J."/>
            <person name="Amann R."/>
            <person name="Jetten M.S.M."/>
            <person name="Mascher T."/>
            <person name="Medema M.H."/>
            <person name="Devos D.P."/>
            <person name="Kaster A.-K."/>
            <person name="Ovreas L."/>
            <person name="Rohde M."/>
            <person name="Galperin M.Y."/>
            <person name="Jogler C."/>
        </authorList>
    </citation>
    <scope>NUCLEOTIDE SEQUENCE [LARGE SCALE GENOMIC DNA]</scope>
    <source>
        <strain evidence="8 9">Pan189</strain>
    </source>
</reference>
<proteinExistence type="predicted"/>
<protein>
    <submittedName>
        <fullName evidence="8">Serine/threonine-protein kinase PrkC</fullName>
        <ecNumber evidence="8">2.7.11.1</ecNumber>
    </submittedName>
</protein>
<dbReference type="EMBL" id="CP036268">
    <property type="protein sequence ID" value="QDT39143.1"/>
    <property type="molecule type" value="Genomic_DNA"/>
</dbReference>
<dbReference type="PROSITE" id="PS50011">
    <property type="entry name" value="PROTEIN_KINASE_DOM"/>
    <property type="match status" value="1"/>
</dbReference>
<feature type="compositionally biased region" description="Acidic residues" evidence="6">
    <location>
        <begin position="458"/>
        <end position="473"/>
    </location>
</feature>
<dbReference type="Proteomes" id="UP000317318">
    <property type="component" value="Chromosome"/>
</dbReference>
<dbReference type="GO" id="GO:0004674">
    <property type="term" value="F:protein serine/threonine kinase activity"/>
    <property type="evidence" value="ECO:0007669"/>
    <property type="project" value="UniProtKB-KW"/>
</dbReference>
<feature type="compositionally biased region" description="Pro residues" evidence="6">
    <location>
        <begin position="332"/>
        <end position="369"/>
    </location>
</feature>
<feature type="region of interest" description="Disordered" evidence="6">
    <location>
        <begin position="286"/>
        <end position="473"/>
    </location>
</feature>
<organism evidence="8 9">
    <name type="scientific">Stratiformator vulcanicus</name>
    <dbReference type="NCBI Taxonomy" id="2527980"/>
    <lineage>
        <taxon>Bacteria</taxon>
        <taxon>Pseudomonadati</taxon>
        <taxon>Planctomycetota</taxon>
        <taxon>Planctomycetia</taxon>
        <taxon>Planctomycetales</taxon>
        <taxon>Planctomycetaceae</taxon>
        <taxon>Stratiformator</taxon>
    </lineage>
</organism>
<evidence type="ECO:0000256" key="1">
    <source>
        <dbReference type="ARBA" id="ARBA00022527"/>
    </source>
</evidence>
<evidence type="ECO:0000256" key="6">
    <source>
        <dbReference type="SAM" id="MobiDB-lite"/>
    </source>
</evidence>
<dbReference type="InterPro" id="IPR000719">
    <property type="entry name" value="Prot_kinase_dom"/>
</dbReference>
<dbReference type="CDD" id="cd14014">
    <property type="entry name" value="STKc_PknB_like"/>
    <property type="match status" value="1"/>
</dbReference>
<dbReference type="SUPFAM" id="SSF56112">
    <property type="entry name" value="Protein kinase-like (PK-like)"/>
    <property type="match status" value="1"/>
</dbReference>
<dbReference type="PRINTS" id="PR01217">
    <property type="entry name" value="PRICHEXTENSN"/>
</dbReference>
<name>A0A517R5N5_9PLAN</name>
<evidence type="ECO:0000256" key="4">
    <source>
        <dbReference type="ARBA" id="ARBA00022777"/>
    </source>
</evidence>
<dbReference type="PANTHER" id="PTHR24351">
    <property type="entry name" value="RIBOSOMAL PROTEIN S6 KINASE"/>
    <property type="match status" value="1"/>
</dbReference>
<keyword evidence="4 8" id="KW-0418">Kinase</keyword>
<accession>A0A517R5N5</accession>
<dbReference type="OrthoDB" id="6111975at2"/>
<keyword evidence="9" id="KW-1185">Reference proteome</keyword>
<dbReference type="Gene3D" id="1.10.510.10">
    <property type="entry name" value="Transferase(Phosphotransferase) domain 1"/>
    <property type="match status" value="1"/>
</dbReference>
<dbReference type="EC" id="2.7.11.1" evidence="8"/>
<keyword evidence="5" id="KW-0067">ATP-binding</keyword>